<organism evidence="1">
    <name type="scientific">Medioppia subpectinata</name>
    <dbReference type="NCBI Taxonomy" id="1979941"/>
    <lineage>
        <taxon>Eukaryota</taxon>
        <taxon>Metazoa</taxon>
        <taxon>Ecdysozoa</taxon>
        <taxon>Arthropoda</taxon>
        <taxon>Chelicerata</taxon>
        <taxon>Arachnida</taxon>
        <taxon>Acari</taxon>
        <taxon>Acariformes</taxon>
        <taxon>Sarcoptiformes</taxon>
        <taxon>Oribatida</taxon>
        <taxon>Brachypylina</taxon>
        <taxon>Oppioidea</taxon>
        <taxon>Oppiidae</taxon>
        <taxon>Medioppia</taxon>
    </lineage>
</organism>
<dbReference type="EMBL" id="OC870011">
    <property type="protein sequence ID" value="CAD7634843.1"/>
    <property type="molecule type" value="Genomic_DNA"/>
</dbReference>
<dbReference type="AlphaFoldDB" id="A0A7R9L4S3"/>
<keyword evidence="2" id="KW-1185">Reference proteome</keyword>
<gene>
    <name evidence="1" type="ORF">OSB1V03_LOCUS15237</name>
</gene>
<evidence type="ECO:0000313" key="1">
    <source>
        <dbReference type="EMBL" id="CAD7634843.1"/>
    </source>
</evidence>
<dbReference type="EMBL" id="CAJPIZ010015436">
    <property type="protein sequence ID" value="CAG2115273.1"/>
    <property type="molecule type" value="Genomic_DNA"/>
</dbReference>
<sequence>MQTIPPLRLLTVSVLRIVWPIFSNIKYSSHPKWALDINICSPALQKRG</sequence>
<accession>A0A7R9L4S3</accession>
<evidence type="ECO:0000313" key="2">
    <source>
        <dbReference type="Proteomes" id="UP000759131"/>
    </source>
</evidence>
<reference evidence="1" key="1">
    <citation type="submission" date="2020-11" db="EMBL/GenBank/DDBJ databases">
        <authorList>
            <person name="Tran Van P."/>
        </authorList>
    </citation>
    <scope>NUCLEOTIDE SEQUENCE</scope>
</reference>
<name>A0A7R9L4S3_9ACAR</name>
<protein>
    <submittedName>
        <fullName evidence="1">Uncharacterized protein</fullName>
    </submittedName>
</protein>
<dbReference type="Proteomes" id="UP000759131">
    <property type="component" value="Unassembled WGS sequence"/>
</dbReference>
<proteinExistence type="predicted"/>